<dbReference type="STRING" id="134601.AFA91_17615"/>
<evidence type="ECO:0000313" key="3">
    <source>
        <dbReference type="EMBL" id="AKS33421.1"/>
    </source>
</evidence>
<dbReference type="PANTHER" id="PTHR34846">
    <property type="entry name" value="4-CARBOXYMUCONOLACTONE DECARBOXYLASE FAMILY PROTEIN (AFU_ORTHOLOGUE AFUA_6G11590)"/>
    <property type="match status" value="1"/>
</dbReference>
<organism evidence="3 4">
    <name type="scientific">Mycolicibacterium goodii</name>
    <name type="common">Mycobacterium goodii</name>
    <dbReference type="NCBI Taxonomy" id="134601"/>
    <lineage>
        <taxon>Bacteria</taxon>
        <taxon>Bacillati</taxon>
        <taxon>Actinomycetota</taxon>
        <taxon>Actinomycetes</taxon>
        <taxon>Mycobacteriales</taxon>
        <taxon>Mycobacteriaceae</taxon>
        <taxon>Mycolicibacterium</taxon>
    </lineage>
</organism>
<dbReference type="OrthoDB" id="4617682at2"/>
<dbReference type="InterPro" id="IPR003779">
    <property type="entry name" value="CMD-like"/>
</dbReference>
<dbReference type="Proteomes" id="UP000062255">
    <property type="component" value="Chromosome"/>
</dbReference>
<dbReference type="KEGG" id="mgo:AFA91_17615"/>
<dbReference type="Gene3D" id="1.20.1290.10">
    <property type="entry name" value="AhpD-like"/>
    <property type="match status" value="1"/>
</dbReference>
<gene>
    <name evidence="3" type="ORF">AFA91_17615</name>
</gene>
<dbReference type="PANTHER" id="PTHR34846:SF11">
    <property type="entry name" value="4-CARBOXYMUCONOLACTONE DECARBOXYLASE FAMILY PROTEIN (AFU_ORTHOLOGUE AFUA_6G11590)"/>
    <property type="match status" value="1"/>
</dbReference>
<protein>
    <recommendedName>
        <fullName evidence="2">Carboxymuconolactone decarboxylase-like domain-containing protein</fullName>
    </recommendedName>
</protein>
<dbReference type="RefSeq" id="WP_049745843.1">
    <property type="nucleotide sequence ID" value="NZ_CP012150.1"/>
</dbReference>
<evidence type="ECO:0000256" key="1">
    <source>
        <dbReference type="SAM" id="MobiDB-lite"/>
    </source>
</evidence>
<dbReference type="InterPro" id="IPR029032">
    <property type="entry name" value="AhpD-like"/>
</dbReference>
<dbReference type="GO" id="GO:0051920">
    <property type="term" value="F:peroxiredoxin activity"/>
    <property type="evidence" value="ECO:0007669"/>
    <property type="project" value="InterPro"/>
</dbReference>
<name>A0A0K0X7S5_MYCGD</name>
<feature type="region of interest" description="Disordered" evidence="1">
    <location>
        <begin position="1"/>
        <end position="22"/>
    </location>
</feature>
<proteinExistence type="predicted"/>
<evidence type="ECO:0000259" key="2">
    <source>
        <dbReference type="Pfam" id="PF02627"/>
    </source>
</evidence>
<dbReference type="PATRIC" id="fig|134601.6.peg.3651"/>
<feature type="domain" description="Carboxymuconolactone decarboxylase-like" evidence="2">
    <location>
        <begin position="46"/>
        <end position="114"/>
    </location>
</feature>
<dbReference type="Pfam" id="PF02627">
    <property type="entry name" value="CMD"/>
    <property type="match status" value="1"/>
</dbReference>
<dbReference type="SUPFAM" id="SSF69118">
    <property type="entry name" value="AhpD-like"/>
    <property type="match status" value="1"/>
</dbReference>
<dbReference type="EMBL" id="CP012150">
    <property type="protein sequence ID" value="AKS33421.1"/>
    <property type="molecule type" value="Genomic_DNA"/>
</dbReference>
<sequence length="184" mass="20089">MAEHGSADRLPLPASLSPEQQRAVDRITSGPRGGLFGPFVPLLRAPELMTRVQLVGEYLRFESELPDHLRELVILLVARDWDQDFEWGHHVPMAREAGLGEDVIAAVAARGAPTGPPDVCTFWRLVIELGRDHAVSDDTFADAVMAAGDVAVVEAIVTVGYYTTLAMTMNAARTTVPDNYERLP</sequence>
<dbReference type="AlphaFoldDB" id="A0A0K0X7S5"/>
<evidence type="ECO:0000313" key="4">
    <source>
        <dbReference type="Proteomes" id="UP000062255"/>
    </source>
</evidence>
<reference evidence="3 4" key="1">
    <citation type="submission" date="2015-07" db="EMBL/GenBank/DDBJ databases">
        <title>Complete genome sequence of Mycobacterium goodii X7B, a facultative thermophilic biodesulfurizing bacterium.</title>
        <authorList>
            <person name="Yu B."/>
            <person name="Li F."/>
            <person name="Xu P."/>
        </authorList>
    </citation>
    <scope>NUCLEOTIDE SEQUENCE [LARGE SCALE GENOMIC DNA]</scope>
    <source>
        <strain evidence="3 4">X7B</strain>
    </source>
</reference>
<accession>A0A0K0X7S5</accession>